<dbReference type="AlphaFoldDB" id="A0A6M2BM46"/>
<dbReference type="SMART" id="SM00852">
    <property type="entry name" value="MoCF_biosynth"/>
    <property type="match status" value="1"/>
</dbReference>
<dbReference type="InterPro" id="IPR001453">
    <property type="entry name" value="MoaB/Mog_dom"/>
</dbReference>
<dbReference type="PANTHER" id="PTHR13939:SF0">
    <property type="entry name" value="NMN AMIDOHYDROLASE-LIKE PROTEIN YFAY"/>
    <property type="match status" value="1"/>
</dbReference>
<dbReference type="Pfam" id="PF00994">
    <property type="entry name" value="MoCF_biosynth"/>
    <property type="match status" value="1"/>
</dbReference>
<feature type="domain" description="MoaB/Mog" evidence="1">
    <location>
        <begin position="4"/>
        <end position="164"/>
    </location>
</feature>
<dbReference type="Proteomes" id="UP000472676">
    <property type="component" value="Unassembled WGS sequence"/>
</dbReference>
<dbReference type="Gene3D" id="3.40.980.10">
    <property type="entry name" value="MoaB/Mog-like domain"/>
    <property type="match status" value="1"/>
</dbReference>
<dbReference type="InterPro" id="IPR036425">
    <property type="entry name" value="MoaB/Mog-like_dom_sf"/>
</dbReference>
<dbReference type="CDD" id="cd00885">
    <property type="entry name" value="cinA"/>
    <property type="match status" value="1"/>
</dbReference>
<dbReference type="InterPro" id="IPR050101">
    <property type="entry name" value="CinA"/>
</dbReference>
<protein>
    <submittedName>
        <fullName evidence="2">Competence/damage-inducible protein A</fullName>
    </submittedName>
</protein>
<evidence type="ECO:0000313" key="2">
    <source>
        <dbReference type="EMBL" id="NGY03498.1"/>
    </source>
</evidence>
<name>A0A6M2BM46_9GAMM</name>
<dbReference type="EMBL" id="JAAMOW010000001">
    <property type="protein sequence ID" value="NGY03498.1"/>
    <property type="molecule type" value="Genomic_DNA"/>
</dbReference>
<evidence type="ECO:0000313" key="3">
    <source>
        <dbReference type="Proteomes" id="UP000472676"/>
    </source>
</evidence>
<accession>A0A6M2BM46</accession>
<comment type="caution">
    <text evidence="2">The sequence shown here is derived from an EMBL/GenBank/DDBJ whole genome shotgun (WGS) entry which is preliminary data.</text>
</comment>
<keyword evidence="3" id="KW-1185">Reference proteome</keyword>
<sequence length="257" mass="27728">MALGLFVIGDEILSGKRQDRHFAKVLELLRARGIELGWAQFLGDDELAIAEAVRAVVTRGDELLSCGGIGATPDDCTRQAAALAFGVPLQRHREAEQMLVEHYGAAATPNRLLMTDFPLGAGLIPNPVNQVPGFSFGHCYFVPGFPEMAWPMLEWVLDTQLRYLHCAEPDVEFRLRAIGSSGEGDLLDLMRDTLAGHPGLKLSSLPSRAIAGGPRHIEFGFKGRAAVAAAAYRAFAEGLLRFPDLTIEPLAAPAADN</sequence>
<dbReference type="PANTHER" id="PTHR13939">
    <property type="entry name" value="NICOTINAMIDE-NUCLEOTIDE AMIDOHYDROLASE PNCC"/>
    <property type="match status" value="1"/>
</dbReference>
<dbReference type="SUPFAM" id="SSF53218">
    <property type="entry name" value="Molybdenum cofactor biosynthesis proteins"/>
    <property type="match status" value="1"/>
</dbReference>
<evidence type="ECO:0000259" key="1">
    <source>
        <dbReference type="SMART" id="SM00852"/>
    </source>
</evidence>
<proteinExistence type="predicted"/>
<organism evidence="2 3">
    <name type="scientific">Solimonas terrae</name>
    <dbReference type="NCBI Taxonomy" id="1396819"/>
    <lineage>
        <taxon>Bacteria</taxon>
        <taxon>Pseudomonadati</taxon>
        <taxon>Pseudomonadota</taxon>
        <taxon>Gammaproteobacteria</taxon>
        <taxon>Nevskiales</taxon>
        <taxon>Nevskiaceae</taxon>
        <taxon>Solimonas</taxon>
    </lineage>
</organism>
<gene>
    <name evidence="2" type="ORF">G7Y85_01845</name>
</gene>
<dbReference type="RefSeq" id="WP_166250954.1">
    <property type="nucleotide sequence ID" value="NZ_JAAMOW010000001.1"/>
</dbReference>
<reference evidence="2 3" key="1">
    <citation type="journal article" date="2014" name="Int. J. Syst. Evol. Microbiol.">
        <title>Solimonas terrae sp. nov., isolated from soil.</title>
        <authorList>
            <person name="Kim S.J."/>
            <person name="Moon J.Y."/>
            <person name="Weon H.Y."/>
            <person name="Ahn J.H."/>
            <person name="Chen W.M."/>
            <person name="Kwon S.W."/>
        </authorList>
    </citation>
    <scope>NUCLEOTIDE SEQUENCE [LARGE SCALE GENOMIC DNA]</scope>
    <source>
        <strain evidence="2 3">KIS83-12</strain>
    </source>
</reference>